<evidence type="ECO:0000313" key="3">
    <source>
        <dbReference type="EMBL" id="SFF12324.1"/>
    </source>
</evidence>
<feature type="region of interest" description="Disordered" evidence="1">
    <location>
        <begin position="22"/>
        <end position="41"/>
    </location>
</feature>
<dbReference type="InterPro" id="IPR058548">
    <property type="entry name" value="MlaB-like_STAS"/>
</dbReference>
<evidence type="ECO:0000313" key="4">
    <source>
        <dbReference type="Proteomes" id="UP000199119"/>
    </source>
</evidence>
<feature type="compositionally biased region" description="Basic and acidic residues" evidence="1">
    <location>
        <begin position="50"/>
        <end position="72"/>
    </location>
</feature>
<name>A0A1I2G3R0_9BURK</name>
<sequence>MSKEEPSRGLLSRVVRFVRNPTAPWAEAEASQDDRDSQYSKQMLKEMIERKRRNDFVRRREFDQLRRLRQRDAMQGQRTEDDDAAQRPSFLEVDSGLGGSSSDDRAGTIRKIDEIEAQMSQQWWRSRHAPLAGASPSAPPPTSTASLTATTIPSSLLLASETDTRQARAFAPTVPFRLSSLAQEEPGDVFAQAWAVRPAVRADAAPPAAPPAAAPAAFRHDPDLEEAAIRFAHGDTAGAEAALRELLAQRAQDAPERQFELWMALFDLYRATGRQEPFEALAIEFAARFGRSAPLWFSLPELAGVPAEAPAEPTLAVPAREFRWVAPSELGPQSVAALQAATQRAAAPWDLTWSRLQAIDGAAVPGLADLFTQWADQGDVRLVLHGVDTLLEVLQVATPSGDGSAPPQAWRLRLAALRLMGRLEEFDLVAMDYCVTYEVSPPSWVPPRCACSGGGGSTDWAALEELEREHPSGFGVSQDSSRMPLGNEPPSSLAGVVEGDAMPLLAPLQEQAPPGAPLVVACDRLIRIDFAAAGSVLNWAADLQSQGHAVQFVHLSRLVAVFFNVIGINEHARVVPRAH</sequence>
<dbReference type="STRING" id="1177982.SAMN04489711_11384"/>
<gene>
    <name evidence="3" type="ORF">SAMN04489711_11384</name>
</gene>
<protein>
    <submittedName>
        <fullName evidence="3">STAS domain-containing protein</fullName>
    </submittedName>
</protein>
<proteinExistence type="predicted"/>
<keyword evidence="4" id="KW-1185">Reference proteome</keyword>
<evidence type="ECO:0000256" key="1">
    <source>
        <dbReference type="SAM" id="MobiDB-lite"/>
    </source>
</evidence>
<dbReference type="AlphaFoldDB" id="A0A1I2G3R0"/>
<dbReference type="EMBL" id="FONX01000013">
    <property type="protein sequence ID" value="SFF12324.1"/>
    <property type="molecule type" value="Genomic_DNA"/>
</dbReference>
<evidence type="ECO:0000259" key="2">
    <source>
        <dbReference type="Pfam" id="PF13466"/>
    </source>
</evidence>
<feature type="compositionally biased region" description="Basic and acidic residues" evidence="1">
    <location>
        <begin position="32"/>
        <end position="41"/>
    </location>
</feature>
<dbReference type="Proteomes" id="UP000199119">
    <property type="component" value="Unassembled WGS sequence"/>
</dbReference>
<dbReference type="Pfam" id="PF13466">
    <property type="entry name" value="STAS_2"/>
    <property type="match status" value="1"/>
</dbReference>
<dbReference type="OrthoDB" id="5298269at2"/>
<reference evidence="4" key="1">
    <citation type="submission" date="2016-10" db="EMBL/GenBank/DDBJ databases">
        <authorList>
            <person name="Varghese N."/>
            <person name="Submissions S."/>
        </authorList>
    </citation>
    <scope>NUCLEOTIDE SEQUENCE [LARGE SCALE GENOMIC DNA]</scope>
    <source>
        <strain evidence="4">DSM 27981</strain>
    </source>
</reference>
<feature type="domain" description="MlaB-like STAS" evidence="2">
    <location>
        <begin position="493"/>
        <end position="568"/>
    </location>
</feature>
<feature type="region of interest" description="Disordered" evidence="1">
    <location>
        <begin position="50"/>
        <end position="107"/>
    </location>
</feature>
<organism evidence="3 4">
    <name type="scientific">Paracidovorax wautersii</name>
    <dbReference type="NCBI Taxonomy" id="1177982"/>
    <lineage>
        <taxon>Bacteria</taxon>
        <taxon>Pseudomonadati</taxon>
        <taxon>Pseudomonadota</taxon>
        <taxon>Betaproteobacteria</taxon>
        <taxon>Burkholderiales</taxon>
        <taxon>Comamonadaceae</taxon>
        <taxon>Paracidovorax</taxon>
    </lineage>
</organism>
<accession>A0A1I2G3R0</accession>
<dbReference type="RefSeq" id="WP_092940643.1">
    <property type="nucleotide sequence ID" value="NZ_FONX01000013.1"/>
</dbReference>